<dbReference type="InterPro" id="IPR009449">
    <property type="entry name" value="Sec2_N"/>
</dbReference>
<dbReference type="EMBL" id="KV454495">
    <property type="protein sequence ID" value="ODV58060.1"/>
    <property type="molecule type" value="Genomic_DNA"/>
</dbReference>
<dbReference type="GO" id="GO:0005085">
    <property type="term" value="F:guanyl-nucleotide exchange factor activity"/>
    <property type="evidence" value="ECO:0007669"/>
    <property type="project" value="InterPro"/>
</dbReference>
<dbReference type="GO" id="GO:0006887">
    <property type="term" value="P:exocytosis"/>
    <property type="evidence" value="ECO:0007669"/>
    <property type="project" value="TreeGrafter"/>
</dbReference>
<dbReference type="GO" id="GO:0051286">
    <property type="term" value="C:cell tip"/>
    <property type="evidence" value="ECO:0007669"/>
    <property type="project" value="TreeGrafter"/>
</dbReference>
<dbReference type="InterPro" id="IPR040351">
    <property type="entry name" value="RAB3IL/RAB3IP/Sec2"/>
</dbReference>
<name>A0A1D2V8U9_9ASCO</name>
<keyword evidence="5" id="KW-1185">Reference proteome</keyword>
<dbReference type="SUPFAM" id="SSF144284">
    <property type="entry name" value="Sec2 N-terminal region"/>
    <property type="match status" value="1"/>
</dbReference>
<proteinExistence type="predicted"/>
<evidence type="ECO:0000313" key="5">
    <source>
        <dbReference type="Proteomes" id="UP000095038"/>
    </source>
</evidence>
<keyword evidence="1 2" id="KW-0175">Coiled coil</keyword>
<dbReference type="PANTHER" id="PTHR14430">
    <property type="entry name" value="RABIN3-RELATED"/>
    <property type="match status" value="1"/>
</dbReference>
<dbReference type="RefSeq" id="XP_020044367.1">
    <property type="nucleotide sequence ID" value="XM_020190986.1"/>
</dbReference>
<dbReference type="STRING" id="1344418.A0A1D2V8U9"/>
<feature type="coiled-coil region" evidence="2">
    <location>
        <begin position="51"/>
        <end position="106"/>
    </location>
</feature>
<gene>
    <name evidence="4" type="ORF">ASCRUDRAFT_40021</name>
</gene>
<protein>
    <recommendedName>
        <fullName evidence="3">GDP/GTP exchange factor Sec2 N-terminal domain-containing protein</fullName>
    </recommendedName>
</protein>
<evidence type="ECO:0000313" key="4">
    <source>
        <dbReference type="EMBL" id="ODV58060.1"/>
    </source>
</evidence>
<evidence type="ECO:0000259" key="3">
    <source>
        <dbReference type="Pfam" id="PF06428"/>
    </source>
</evidence>
<feature type="non-terminal residue" evidence="4">
    <location>
        <position position="157"/>
    </location>
</feature>
<dbReference type="GO" id="GO:0070319">
    <property type="term" value="C:Golgi to plasma membrane transport vesicle"/>
    <property type="evidence" value="ECO:0007669"/>
    <property type="project" value="TreeGrafter"/>
</dbReference>
<dbReference type="InParanoid" id="A0A1D2V8U9"/>
<dbReference type="Pfam" id="PF06428">
    <property type="entry name" value="Sec2p"/>
    <property type="match status" value="1"/>
</dbReference>
<reference evidence="5" key="1">
    <citation type="submission" date="2016-05" db="EMBL/GenBank/DDBJ databases">
        <title>Comparative genomics of biotechnologically important yeasts.</title>
        <authorList>
            <consortium name="DOE Joint Genome Institute"/>
            <person name="Riley R."/>
            <person name="Haridas S."/>
            <person name="Wolfe K.H."/>
            <person name="Lopes M.R."/>
            <person name="Hittinger C.T."/>
            <person name="Goker M."/>
            <person name="Salamov A."/>
            <person name="Wisecaver J."/>
            <person name="Long T.M."/>
            <person name="Aerts A.L."/>
            <person name="Barry K."/>
            <person name="Choi C."/>
            <person name="Clum A."/>
            <person name="Coughlan A.Y."/>
            <person name="Deshpande S."/>
            <person name="Douglass A.P."/>
            <person name="Hanson S.J."/>
            <person name="Klenk H.-P."/>
            <person name="Labutti K."/>
            <person name="Lapidus A."/>
            <person name="Lindquist E."/>
            <person name="Lipzen A."/>
            <person name="Meier-Kolthoff J.P."/>
            <person name="Ohm R.A."/>
            <person name="Otillar R.P."/>
            <person name="Pangilinan J."/>
            <person name="Peng Y."/>
            <person name="Rokas A."/>
            <person name="Rosa C.A."/>
            <person name="Scheuner C."/>
            <person name="Sibirny A.A."/>
            <person name="Slot J.C."/>
            <person name="Stielow J.B."/>
            <person name="Sun H."/>
            <person name="Kurtzman C.P."/>
            <person name="Blackwell M."/>
            <person name="Grigoriev I.V."/>
            <person name="Jeffries T.W."/>
        </authorList>
    </citation>
    <scope>NUCLEOTIDE SEQUENCE [LARGE SCALE GENOMIC DNA]</scope>
    <source>
        <strain evidence="5">DSM 1968</strain>
    </source>
</reference>
<dbReference type="Proteomes" id="UP000095038">
    <property type="component" value="Unassembled WGS sequence"/>
</dbReference>
<feature type="domain" description="GDP/GTP exchange factor Sec2 N-terminal" evidence="3">
    <location>
        <begin position="27"/>
        <end position="157"/>
    </location>
</feature>
<organism evidence="4 5">
    <name type="scientific">Ascoidea rubescens DSM 1968</name>
    <dbReference type="NCBI Taxonomy" id="1344418"/>
    <lineage>
        <taxon>Eukaryota</taxon>
        <taxon>Fungi</taxon>
        <taxon>Dikarya</taxon>
        <taxon>Ascomycota</taxon>
        <taxon>Saccharomycotina</taxon>
        <taxon>Saccharomycetes</taxon>
        <taxon>Ascoideaceae</taxon>
        <taxon>Ascoidea</taxon>
    </lineage>
</organism>
<dbReference type="Gene3D" id="6.10.140.910">
    <property type="match status" value="1"/>
</dbReference>
<dbReference type="GeneID" id="30964622"/>
<dbReference type="PANTHER" id="PTHR14430:SF0">
    <property type="entry name" value="SEC2P DOMAIN-CONTAINING PROTEIN"/>
    <property type="match status" value="1"/>
</dbReference>
<dbReference type="AlphaFoldDB" id="A0A1D2V8U9"/>
<sequence length="157" mass="18051">MDNEEEKRISAKVGDLSAQLITAIGKQSELEEQLFLVTKKFENERKKNLSLSNLQNDYQFLLKQHQLISKENTELKSENVKLSNLKNASDLEVKNLSKEVDELSTQLFSEANKMVSDAKSETESYKRKNINLINEINEKDSLLSNYSDQLKNLKLVL</sequence>
<dbReference type="OrthoDB" id="1748564at2759"/>
<evidence type="ECO:0000256" key="2">
    <source>
        <dbReference type="SAM" id="Coils"/>
    </source>
</evidence>
<accession>A0A1D2V8U9</accession>
<evidence type="ECO:0000256" key="1">
    <source>
        <dbReference type="ARBA" id="ARBA00023054"/>
    </source>
</evidence>